<organism evidence="7 8">
    <name type="scientific">Prevotella koreensis</name>
    <dbReference type="NCBI Taxonomy" id="2490854"/>
    <lineage>
        <taxon>Bacteria</taxon>
        <taxon>Pseudomonadati</taxon>
        <taxon>Bacteroidota</taxon>
        <taxon>Bacteroidia</taxon>
        <taxon>Bacteroidales</taxon>
        <taxon>Prevotellaceae</taxon>
        <taxon>Prevotella</taxon>
    </lineage>
</organism>
<dbReference type="NCBIfam" id="TIGR02937">
    <property type="entry name" value="sigma70-ECF"/>
    <property type="match status" value="1"/>
</dbReference>
<name>A0A432LMS9_9BACT</name>
<dbReference type="Pfam" id="PF08281">
    <property type="entry name" value="Sigma70_r4_2"/>
    <property type="match status" value="1"/>
</dbReference>
<gene>
    <name evidence="7" type="ORF">EHV08_10900</name>
</gene>
<evidence type="ECO:0000256" key="3">
    <source>
        <dbReference type="ARBA" id="ARBA00023082"/>
    </source>
</evidence>
<feature type="domain" description="RNA polymerase sigma factor 70 region 4 type 2" evidence="6">
    <location>
        <begin position="117"/>
        <end position="168"/>
    </location>
</feature>
<evidence type="ECO:0000259" key="5">
    <source>
        <dbReference type="Pfam" id="PF04542"/>
    </source>
</evidence>
<evidence type="ECO:0000313" key="8">
    <source>
        <dbReference type="Proteomes" id="UP000278983"/>
    </source>
</evidence>
<sequence length="180" mass="20640">MNRMGDITLVSRVAVFQDKRAFDALVRKYQSPVRRFFLAQTLGDSQLCDDLAQDTFVKAYMKISSFQGKSSFKTWLFRIAYNVMYDYRRANRITDDIDNCTVSGTASSERDMQLNLDIYDAMSLLKPTERTCVALQLIDGYRIDEIAHITNMAEGTVKSHLSRGKTKLASYLRQNGYGKR</sequence>
<protein>
    <submittedName>
        <fullName evidence="7">RNA polymerase sigma factor</fullName>
    </submittedName>
</protein>
<dbReference type="Gene3D" id="1.10.10.10">
    <property type="entry name" value="Winged helix-like DNA-binding domain superfamily/Winged helix DNA-binding domain"/>
    <property type="match status" value="1"/>
</dbReference>
<reference evidence="7 8" key="1">
    <citation type="submission" date="2018-12" db="EMBL/GenBank/DDBJ databases">
        <title>Genome sequencing of Prevotella sp. KCOM 3155 (= JS262).</title>
        <authorList>
            <person name="Kook J.-K."/>
            <person name="Park S.-N."/>
            <person name="Lim Y.K."/>
        </authorList>
    </citation>
    <scope>NUCLEOTIDE SEQUENCE [LARGE SCALE GENOMIC DNA]</scope>
    <source>
        <strain evidence="7 8">KCOM 3155</strain>
    </source>
</reference>
<keyword evidence="2" id="KW-0805">Transcription regulation</keyword>
<comment type="caution">
    <text evidence="7">The sequence shown here is derived from an EMBL/GenBank/DDBJ whole genome shotgun (WGS) entry which is preliminary data.</text>
</comment>
<dbReference type="InterPro" id="IPR007627">
    <property type="entry name" value="RNA_pol_sigma70_r2"/>
</dbReference>
<keyword evidence="4" id="KW-0804">Transcription</keyword>
<dbReference type="GO" id="GO:0006352">
    <property type="term" value="P:DNA-templated transcription initiation"/>
    <property type="evidence" value="ECO:0007669"/>
    <property type="project" value="InterPro"/>
</dbReference>
<evidence type="ECO:0000256" key="1">
    <source>
        <dbReference type="ARBA" id="ARBA00010641"/>
    </source>
</evidence>
<dbReference type="SUPFAM" id="SSF88659">
    <property type="entry name" value="Sigma3 and sigma4 domains of RNA polymerase sigma factors"/>
    <property type="match status" value="1"/>
</dbReference>
<dbReference type="EMBL" id="RYYU01000001">
    <property type="protein sequence ID" value="RUL60198.1"/>
    <property type="molecule type" value="Genomic_DNA"/>
</dbReference>
<proteinExistence type="inferred from homology"/>
<feature type="domain" description="RNA polymerase sigma-70 region 2" evidence="5">
    <location>
        <begin position="25"/>
        <end position="92"/>
    </location>
</feature>
<dbReference type="InterPro" id="IPR013324">
    <property type="entry name" value="RNA_pol_sigma_r3/r4-like"/>
</dbReference>
<evidence type="ECO:0000256" key="4">
    <source>
        <dbReference type="ARBA" id="ARBA00023163"/>
    </source>
</evidence>
<dbReference type="PANTHER" id="PTHR43133">
    <property type="entry name" value="RNA POLYMERASE ECF-TYPE SIGMA FACTO"/>
    <property type="match status" value="1"/>
</dbReference>
<comment type="similarity">
    <text evidence="1">Belongs to the sigma-70 factor family. ECF subfamily.</text>
</comment>
<keyword evidence="3" id="KW-0731">Sigma factor</keyword>
<dbReference type="PANTHER" id="PTHR43133:SF51">
    <property type="entry name" value="RNA POLYMERASE SIGMA FACTOR"/>
    <property type="match status" value="1"/>
</dbReference>
<dbReference type="InterPro" id="IPR013325">
    <property type="entry name" value="RNA_pol_sigma_r2"/>
</dbReference>
<dbReference type="InterPro" id="IPR039425">
    <property type="entry name" value="RNA_pol_sigma-70-like"/>
</dbReference>
<dbReference type="InterPro" id="IPR013249">
    <property type="entry name" value="RNA_pol_sigma70_r4_t2"/>
</dbReference>
<dbReference type="RefSeq" id="WP_126679290.1">
    <property type="nucleotide sequence ID" value="NZ_RYYU01000001.1"/>
</dbReference>
<evidence type="ECO:0000313" key="7">
    <source>
        <dbReference type="EMBL" id="RUL60198.1"/>
    </source>
</evidence>
<dbReference type="Gene3D" id="1.10.1740.10">
    <property type="match status" value="1"/>
</dbReference>
<dbReference type="Pfam" id="PF04542">
    <property type="entry name" value="Sigma70_r2"/>
    <property type="match status" value="1"/>
</dbReference>
<dbReference type="GO" id="GO:0003677">
    <property type="term" value="F:DNA binding"/>
    <property type="evidence" value="ECO:0007669"/>
    <property type="project" value="InterPro"/>
</dbReference>
<dbReference type="Proteomes" id="UP000278983">
    <property type="component" value="Unassembled WGS sequence"/>
</dbReference>
<evidence type="ECO:0000259" key="6">
    <source>
        <dbReference type="Pfam" id="PF08281"/>
    </source>
</evidence>
<accession>A0A432LMS9</accession>
<dbReference type="GO" id="GO:0016987">
    <property type="term" value="F:sigma factor activity"/>
    <property type="evidence" value="ECO:0007669"/>
    <property type="project" value="UniProtKB-KW"/>
</dbReference>
<evidence type="ECO:0000256" key="2">
    <source>
        <dbReference type="ARBA" id="ARBA00023015"/>
    </source>
</evidence>
<dbReference type="OrthoDB" id="9780326at2"/>
<dbReference type="InterPro" id="IPR014284">
    <property type="entry name" value="RNA_pol_sigma-70_dom"/>
</dbReference>
<keyword evidence="8" id="KW-1185">Reference proteome</keyword>
<dbReference type="SUPFAM" id="SSF88946">
    <property type="entry name" value="Sigma2 domain of RNA polymerase sigma factors"/>
    <property type="match status" value="1"/>
</dbReference>
<dbReference type="AlphaFoldDB" id="A0A432LMS9"/>
<dbReference type="InterPro" id="IPR036388">
    <property type="entry name" value="WH-like_DNA-bd_sf"/>
</dbReference>